<dbReference type="PANTHER" id="PTHR42755">
    <property type="entry name" value="3-DEOXY-MANNO-OCTULOSONATE CYTIDYLYLTRANSFERASE"/>
    <property type="match status" value="1"/>
</dbReference>
<evidence type="ECO:0000259" key="8">
    <source>
        <dbReference type="Pfam" id="PF04413"/>
    </source>
</evidence>
<evidence type="ECO:0000256" key="7">
    <source>
        <dbReference type="RuleBase" id="RU365103"/>
    </source>
</evidence>
<evidence type="ECO:0000256" key="6">
    <source>
        <dbReference type="ARBA" id="ARBA00049183"/>
    </source>
</evidence>
<comment type="function">
    <text evidence="7">Involved in lipopolysaccharide (LPS) biosynthesis. Catalyzes the transfer of 3-deoxy-D-manno-octulosonate (Kdo) residue(s) from CMP-Kdo to lipid IV(A), the tetraacyldisaccharide-1,4'-bisphosphate precursor of lipid A.</text>
</comment>
<evidence type="ECO:0000256" key="4">
    <source>
        <dbReference type="ARBA" id="ARBA00022679"/>
    </source>
</evidence>
<keyword evidence="7" id="KW-0472">Membrane</keyword>
<name>A0ABN1JYR8_9FLAO</name>
<comment type="pathway">
    <text evidence="1 7">Bacterial outer membrane biogenesis; LPS core biosynthesis.</text>
</comment>
<dbReference type="InterPro" id="IPR007507">
    <property type="entry name" value="Glycos_transf_N"/>
</dbReference>
<evidence type="ECO:0000256" key="3">
    <source>
        <dbReference type="ARBA" id="ARBA00019077"/>
    </source>
</evidence>
<keyword evidence="10" id="KW-1185">Reference proteome</keyword>
<proteinExistence type="inferred from homology"/>
<comment type="catalytic activity">
    <reaction evidence="6 7">
        <text>lipid IVA (E. coli) + CMP-3-deoxy-beta-D-manno-octulosonate = alpha-Kdo-(2-&gt;6)-lipid IVA (E. coli) + CMP + H(+)</text>
        <dbReference type="Rhea" id="RHEA:28066"/>
        <dbReference type="ChEBI" id="CHEBI:15378"/>
        <dbReference type="ChEBI" id="CHEBI:58603"/>
        <dbReference type="ChEBI" id="CHEBI:60364"/>
        <dbReference type="ChEBI" id="CHEBI:60377"/>
        <dbReference type="ChEBI" id="CHEBI:85987"/>
        <dbReference type="EC" id="2.4.99.12"/>
    </reaction>
</comment>
<dbReference type="Gene3D" id="3.40.50.11720">
    <property type="entry name" value="3-Deoxy-D-manno-octulosonic-acid transferase, N-terminal domain"/>
    <property type="match status" value="1"/>
</dbReference>
<accession>A0ABN1JYR8</accession>
<keyword evidence="7" id="KW-0812">Transmembrane</keyword>
<dbReference type="EC" id="2.4.99.12" evidence="2 7"/>
<keyword evidence="7" id="KW-0448">Lipopolysaccharide biosynthesis</keyword>
<feature type="transmembrane region" description="Helical" evidence="7">
    <location>
        <begin position="6"/>
        <end position="31"/>
    </location>
</feature>
<dbReference type="Gene3D" id="3.40.50.2000">
    <property type="entry name" value="Glycogen Phosphorylase B"/>
    <property type="match status" value="1"/>
</dbReference>
<dbReference type="Proteomes" id="UP001500736">
    <property type="component" value="Unassembled WGS sequence"/>
</dbReference>
<evidence type="ECO:0000313" key="10">
    <source>
        <dbReference type="Proteomes" id="UP001500736"/>
    </source>
</evidence>
<keyword evidence="7" id="KW-1003">Cell membrane</keyword>
<comment type="similarity">
    <text evidence="7">Belongs to the glycosyltransferase group 1 family.</text>
</comment>
<protein>
    <recommendedName>
        <fullName evidence="3 7">3-deoxy-D-manno-octulosonic acid transferase</fullName>
        <shortName evidence="7">Kdo transferase</shortName>
        <ecNumber evidence="2 7">2.4.99.12</ecNumber>
    </recommendedName>
    <alternativeName>
        <fullName evidence="5 7">Lipid IV(A) 3-deoxy-D-manno-octulosonic acid transferase</fullName>
    </alternativeName>
</protein>
<sequence>MYFSKNIIYVGILYNLGIYFLGFILQIVALFNEKIRLGVKGRNETFKKLNQHLKKEDNTLWFHCASLGEFEQGLPVFKELRTLYPNHKIVLSFFSPSGYEIRKNTDVADLVVYLPLDTKSNAKRFIDLVKPELTIFVKYDIWPNMLNALNKRKLRAILISATFRKNQSYFKFYGSKTKKALHTFEHIFVQNKSSKTLANTLGLKNVTVAGDTRFDRVNNQLNQDNTLDFISNFKQDKLCVVIGSSWPEDEELLIKFINNNQNLDVKYIIAPHNIKAAQIQSITKKLNVETVLFSQKEGKLLSNYSVFVIDTIGLLSKIYAYADIAYVGGAMGNTGLHNILEPAVFGVPIIIGSNYKNFPEAYEMIDNGGLISIKNLNELEDKLQLLIENKDKRLQQGTINLNFIKKNKGAVIQIINYIRR</sequence>
<reference evidence="9 10" key="1">
    <citation type="journal article" date="2019" name="Int. J. Syst. Evol. Microbiol.">
        <title>The Global Catalogue of Microorganisms (GCM) 10K type strain sequencing project: providing services to taxonomists for standard genome sequencing and annotation.</title>
        <authorList>
            <consortium name="The Broad Institute Genomics Platform"/>
            <consortium name="The Broad Institute Genome Sequencing Center for Infectious Disease"/>
            <person name="Wu L."/>
            <person name="Ma J."/>
        </authorList>
    </citation>
    <scope>NUCLEOTIDE SEQUENCE [LARGE SCALE GENOMIC DNA]</scope>
    <source>
        <strain evidence="9 10">JCM 15976</strain>
    </source>
</reference>
<organism evidence="9 10">
    <name type="scientific">Gaetbulibacter jejuensis</name>
    <dbReference type="NCBI Taxonomy" id="584607"/>
    <lineage>
        <taxon>Bacteria</taxon>
        <taxon>Pseudomonadati</taxon>
        <taxon>Bacteroidota</taxon>
        <taxon>Flavobacteriia</taxon>
        <taxon>Flavobacteriales</taxon>
        <taxon>Flavobacteriaceae</taxon>
        <taxon>Gaetbulibacter</taxon>
    </lineage>
</organism>
<dbReference type="Pfam" id="PF04413">
    <property type="entry name" value="Glycos_transf_N"/>
    <property type="match status" value="1"/>
</dbReference>
<evidence type="ECO:0000256" key="2">
    <source>
        <dbReference type="ARBA" id="ARBA00012621"/>
    </source>
</evidence>
<dbReference type="PANTHER" id="PTHR42755:SF1">
    <property type="entry name" value="3-DEOXY-D-MANNO-OCTULOSONIC ACID TRANSFERASE, MITOCHONDRIAL-RELATED"/>
    <property type="match status" value="1"/>
</dbReference>
<keyword evidence="4 7" id="KW-0808">Transferase</keyword>
<dbReference type="EMBL" id="BAAAGF010000005">
    <property type="protein sequence ID" value="GAA0749672.1"/>
    <property type="molecule type" value="Genomic_DNA"/>
</dbReference>
<evidence type="ECO:0000256" key="5">
    <source>
        <dbReference type="ARBA" id="ARBA00031445"/>
    </source>
</evidence>
<comment type="caution">
    <text evidence="9">The sequence shown here is derived from an EMBL/GenBank/DDBJ whole genome shotgun (WGS) entry which is preliminary data.</text>
</comment>
<keyword evidence="7" id="KW-1133">Transmembrane helix</keyword>
<dbReference type="SUPFAM" id="SSF53756">
    <property type="entry name" value="UDP-Glycosyltransferase/glycogen phosphorylase"/>
    <property type="match status" value="1"/>
</dbReference>
<gene>
    <name evidence="9" type="ORF">GCM10009431_29530</name>
</gene>
<comment type="subcellular location">
    <subcellularLocation>
        <location evidence="7">Cell membrane</location>
    </subcellularLocation>
</comment>
<dbReference type="InterPro" id="IPR039901">
    <property type="entry name" value="Kdotransferase"/>
</dbReference>
<feature type="domain" description="3-deoxy-D-manno-octulosonic-acid transferase N-terminal" evidence="8">
    <location>
        <begin position="46"/>
        <end position="215"/>
    </location>
</feature>
<evidence type="ECO:0000256" key="1">
    <source>
        <dbReference type="ARBA" id="ARBA00004713"/>
    </source>
</evidence>
<evidence type="ECO:0000313" key="9">
    <source>
        <dbReference type="EMBL" id="GAA0749672.1"/>
    </source>
</evidence>
<dbReference type="InterPro" id="IPR038107">
    <property type="entry name" value="Glycos_transf_N_sf"/>
</dbReference>